<dbReference type="Gene3D" id="1.10.238.10">
    <property type="entry name" value="EF-hand"/>
    <property type="match status" value="1"/>
</dbReference>
<accession>A0ABQ3SIN0</accession>
<evidence type="ECO:0000259" key="4">
    <source>
        <dbReference type="PROSITE" id="PS50222"/>
    </source>
</evidence>
<evidence type="ECO:0000256" key="1">
    <source>
        <dbReference type="ARBA" id="ARBA00022723"/>
    </source>
</evidence>
<comment type="caution">
    <text evidence="5">The sequence shown here is derived from an EMBL/GenBank/DDBJ whole genome shotgun (WGS) entry which is preliminary data.</text>
</comment>
<protein>
    <recommendedName>
        <fullName evidence="4">EF-hand domain-containing protein</fullName>
    </recommendedName>
</protein>
<dbReference type="InterPro" id="IPR018247">
    <property type="entry name" value="EF_Hand_1_Ca_BS"/>
</dbReference>
<name>A0ABQ3SIN0_9ACTN</name>
<dbReference type="PANTHER" id="PTHR10827">
    <property type="entry name" value="RETICULOCALBIN"/>
    <property type="match status" value="1"/>
</dbReference>
<sequence>MRVTPPVAVRRAEARPMRVSEGSSTEQAGAGAMSQGTTVAITDAAKRRIFAMLDVDGDGVITRAEYLARVDRAAAAMGREPDHLVVDAARTAHEEVWADMDADHDGRVTFEEYRTWAGHDAFERSCRPALGSLFDVADLDGDGRLSRAEFTRLRVASRNTASDADRAFDDLDTDRDGLVGRDAYLAGIHDYVTTGVSPMGAVYGSPNGS</sequence>
<evidence type="ECO:0000256" key="3">
    <source>
        <dbReference type="SAM" id="MobiDB-lite"/>
    </source>
</evidence>
<dbReference type="PANTHER" id="PTHR10827:SF98">
    <property type="entry name" value="45 KDA CALCIUM-BINDING PROTEIN"/>
    <property type="match status" value="1"/>
</dbReference>
<proteinExistence type="predicted"/>
<feature type="domain" description="EF-hand" evidence="4">
    <location>
        <begin position="41"/>
        <end position="76"/>
    </location>
</feature>
<keyword evidence="2" id="KW-0677">Repeat</keyword>
<gene>
    <name evidence="5" type="ORF">Snoj_18420</name>
</gene>
<dbReference type="EMBL" id="BNEC01000003">
    <property type="protein sequence ID" value="GHI67924.1"/>
    <property type="molecule type" value="Genomic_DNA"/>
</dbReference>
<organism evidence="5 6">
    <name type="scientific">Streptomyces nojiriensis</name>
    <dbReference type="NCBI Taxonomy" id="66374"/>
    <lineage>
        <taxon>Bacteria</taxon>
        <taxon>Bacillati</taxon>
        <taxon>Actinomycetota</taxon>
        <taxon>Actinomycetes</taxon>
        <taxon>Kitasatosporales</taxon>
        <taxon>Streptomycetaceae</taxon>
        <taxon>Streptomyces</taxon>
    </lineage>
</organism>
<dbReference type="SMART" id="SM00054">
    <property type="entry name" value="EFh"/>
    <property type="match status" value="4"/>
</dbReference>
<keyword evidence="6" id="KW-1185">Reference proteome</keyword>
<dbReference type="PROSITE" id="PS00018">
    <property type="entry name" value="EF_HAND_1"/>
    <property type="match status" value="2"/>
</dbReference>
<reference evidence="6" key="1">
    <citation type="submission" date="2023-07" db="EMBL/GenBank/DDBJ databases">
        <title>Whole genome shotgun sequence of Streptomyces nojiriensis NBRC 13794.</title>
        <authorList>
            <person name="Komaki H."/>
            <person name="Tamura T."/>
        </authorList>
    </citation>
    <scope>NUCLEOTIDE SEQUENCE [LARGE SCALE GENOMIC DNA]</scope>
    <source>
        <strain evidence="6">NBRC 13794</strain>
    </source>
</reference>
<dbReference type="PROSITE" id="PS50222">
    <property type="entry name" value="EF_HAND_2"/>
    <property type="match status" value="3"/>
</dbReference>
<dbReference type="Pfam" id="PF13499">
    <property type="entry name" value="EF-hand_7"/>
    <property type="match status" value="2"/>
</dbReference>
<dbReference type="SUPFAM" id="SSF47473">
    <property type="entry name" value="EF-hand"/>
    <property type="match status" value="1"/>
</dbReference>
<evidence type="ECO:0000313" key="6">
    <source>
        <dbReference type="Proteomes" id="UP000613974"/>
    </source>
</evidence>
<evidence type="ECO:0000313" key="5">
    <source>
        <dbReference type="EMBL" id="GHI67924.1"/>
    </source>
</evidence>
<feature type="domain" description="EF-hand" evidence="4">
    <location>
        <begin position="88"/>
        <end position="123"/>
    </location>
</feature>
<dbReference type="InterPro" id="IPR011992">
    <property type="entry name" value="EF-hand-dom_pair"/>
</dbReference>
<feature type="region of interest" description="Disordered" evidence="3">
    <location>
        <begin position="1"/>
        <end position="36"/>
    </location>
</feature>
<feature type="domain" description="EF-hand" evidence="4">
    <location>
        <begin position="159"/>
        <end position="194"/>
    </location>
</feature>
<evidence type="ECO:0000256" key="2">
    <source>
        <dbReference type="ARBA" id="ARBA00022737"/>
    </source>
</evidence>
<keyword evidence="1" id="KW-0479">Metal-binding</keyword>
<dbReference type="Proteomes" id="UP000613974">
    <property type="component" value="Unassembled WGS sequence"/>
</dbReference>
<dbReference type="InterPro" id="IPR002048">
    <property type="entry name" value="EF_hand_dom"/>
</dbReference>